<reference evidence="2" key="1">
    <citation type="journal article" date="2020" name="Stud. Mycol.">
        <title>101 Dothideomycetes genomes: a test case for predicting lifestyles and emergence of pathogens.</title>
        <authorList>
            <person name="Haridas S."/>
            <person name="Albert R."/>
            <person name="Binder M."/>
            <person name="Bloem J."/>
            <person name="Labutti K."/>
            <person name="Salamov A."/>
            <person name="Andreopoulos B."/>
            <person name="Baker S."/>
            <person name="Barry K."/>
            <person name="Bills G."/>
            <person name="Bluhm B."/>
            <person name="Cannon C."/>
            <person name="Castanera R."/>
            <person name="Culley D."/>
            <person name="Daum C."/>
            <person name="Ezra D."/>
            <person name="Gonzalez J."/>
            <person name="Henrissat B."/>
            <person name="Kuo A."/>
            <person name="Liang C."/>
            <person name="Lipzen A."/>
            <person name="Lutzoni F."/>
            <person name="Magnuson J."/>
            <person name="Mondo S."/>
            <person name="Nolan M."/>
            <person name="Ohm R."/>
            <person name="Pangilinan J."/>
            <person name="Park H.-J."/>
            <person name="Ramirez L."/>
            <person name="Alfaro M."/>
            <person name="Sun H."/>
            <person name="Tritt A."/>
            <person name="Yoshinaga Y."/>
            <person name="Zwiers L.-H."/>
            <person name="Turgeon B."/>
            <person name="Goodwin S."/>
            <person name="Spatafora J."/>
            <person name="Crous P."/>
            <person name="Grigoriev I."/>
        </authorList>
    </citation>
    <scope>NUCLEOTIDE SEQUENCE</scope>
    <source>
        <strain evidence="2">CBS 133067</strain>
    </source>
</reference>
<dbReference type="GO" id="GO:0005856">
    <property type="term" value="C:cytoskeleton"/>
    <property type="evidence" value="ECO:0007669"/>
    <property type="project" value="TreeGrafter"/>
</dbReference>
<dbReference type="Proteomes" id="UP000799772">
    <property type="component" value="Unassembled WGS sequence"/>
</dbReference>
<dbReference type="InterPro" id="IPR051017">
    <property type="entry name" value="Aldolase-II_Adducin_sf"/>
</dbReference>
<dbReference type="OrthoDB" id="2932980at2759"/>
<dbReference type="Gene3D" id="3.40.225.10">
    <property type="entry name" value="Class II aldolase/adducin N-terminal domain"/>
    <property type="match status" value="1"/>
</dbReference>
<evidence type="ECO:0000313" key="3">
    <source>
        <dbReference type="Proteomes" id="UP000799772"/>
    </source>
</evidence>
<dbReference type="Pfam" id="PF00596">
    <property type="entry name" value="Aldolase_II"/>
    <property type="match status" value="1"/>
</dbReference>
<sequence>MSEGYFGKREKLYLDDLYSALISAHHILHYHSVLDAYGHVSVRNPDNPTASFWLPQNLAPALLTSGDDLIEYKIEDGEVMEKEDAEKRQHFSERYIHAEMYKKFPGVNCVIHSHCTDVLPYCVGSVPLKSMTHMTGFLGSSTPVWDISSASSNHNFLASNLTFAHSLAASFKPATSTSFIYQKMRSALPPSIGGKPPDPSQFPDHPVVLMRGHGFTTCAASVEHAVFQAIYTREAAIVQSTALHNQAAWALELDGAGMEGKVDVEGGGKIKSGKVGGDVGKKLKFLSEKEAGDAWEAMGKAVGRAWKLWVREVEVAPLYRNEVVKQEEEA</sequence>
<name>A0A9P4M980_9PEZI</name>
<evidence type="ECO:0000313" key="2">
    <source>
        <dbReference type="EMBL" id="KAF2102493.1"/>
    </source>
</evidence>
<dbReference type="EMBL" id="ML978122">
    <property type="protein sequence ID" value="KAF2102493.1"/>
    <property type="molecule type" value="Genomic_DNA"/>
</dbReference>
<comment type="caution">
    <text evidence="2">The sequence shown here is derived from an EMBL/GenBank/DDBJ whole genome shotgun (WGS) entry which is preliminary data.</text>
</comment>
<keyword evidence="3" id="KW-1185">Reference proteome</keyword>
<dbReference type="PANTHER" id="PTHR10672:SF41">
    <property type="entry name" value="CLASS II ALDOLASE_ADDUCIN DOMAIN PROTEIN (AFU_ORTHOLOGUE AFUA_3G01330)"/>
    <property type="match status" value="1"/>
</dbReference>
<dbReference type="PANTHER" id="PTHR10672">
    <property type="entry name" value="ADDUCIN"/>
    <property type="match status" value="1"/>
</dbReference>
<dbReference type="InterPro" id="IPR036409">
    <property type="entry name" value="Aldolase_II/adducin_N_sf"/>
</dbReference>
<organism evidence="2 3">
    <name type="scientific">Rhizodiscina lignyota</name>
    <dbReference type="NCBI Taxonomy" id="1504668"/>
    <lineage>
        <taxon>Eukaryota</taxon>
        <taxon>Fungi</taxon>
        <taxon>Dikarya</taxon>
        <taxon>Ascomycota</taxon>
        <taxon>Pezizomycotina</taxon>
        <taxon>Dothideomycetes</taxon>
        <taxon>Pleosporomycetidae</taxon>
        <taxon>Aulographales</taxon>
        <taxon>Rhizodiscinaceae</taxon>
        <taxon>Rhizodiscina</taxon>
    </lineage>
</organism>
<dbReference type="SMART" id="SM01007">
    <property type="entry name" value="Aldolase_II"/>
    <property type="match status" value="1"/>
</dbReference>
<protein>
    <recommendedName>
        <fullName evidence="1">Class II aldolase/adducin N-terminal domain-containing protein</fullName>
    </recommendedName>
</protein>
<dbReference type="InterPro" id="IPR001303">
    <property type="entry name" value="Aldolase_II/adducin_N"/>
</dbReference>
<dbReference type="SUPFAM" id="SSF53639">
    <property type="entry name" value="AraD/HMP-PK domain-like"/>
    <property type="match status" value="2"/>
</dbReference>
<dbReference type="AlphaFoldDB" id="A0A9P4M980"/>
<gene>
    <name evidence="2" type="ORF">NA57DRAFT_71486</name>
</gene>
<dbReference type="GO" id="GO:0051015">
    <property type="term" value="F:actin filament binding"/>
    <property type="evidence" value="ECO:0007669"/>
    <property type="project" value="TreeGrafter"/>
</dbReference>
<feature type="domain" description="Class II aldolase/adducin N-terminal" evidence="1">
    <location>
        <begin position="19"/>
        <end position="240"/>
    </location>
</feature>
<proteinExistence type="predicted"/>
<accession>A0A9P4M980</accession>
<evidence type="ECO:0000259" key="1">
    <source>
        <dbReference type="SMART" id="SM01007"/>
    </source>
</evidence>